<proteinExistence type="predicted"/>
<dbReference type="PROSITE" id="PS50041">
    <property type="entry name" value="C_TYPE_LECTIN_2"/>
    <property type="match status" value="1"/>
</dbReference>
<name>A0A6G0HK04_LARCR</name>
<keyword evidence="1" id="KW-1015">Disulfide bond</keyword>
<dbReference type="InterPro" id="IPR018378">
    <property type="entry name" value="C-type_lectin_CS"/>
</dbReference>
<protein>
    <submittedName>
        <fullName evidence="4">Galactose-specific lectin nattectin</fullName>
    </submittedName>
</protein>
<dbReference type="AlphaFoldDB" id="A0A6G0HK04"/>
<dbReference type="Proteomes" id="UP000424527">
    <property type="component" value="Unassembled WGS sequence"/>
</dbReference>
<dbReference type="Gene3D" id="3.10.100.10">
    <property type="entry name" value="Mannose-Binding Protein A, subunit A"/>
    <property type="match status" value="1"/>
</dbReference>
<gene>
    <name evidence="4" type="ORF">D5F01_LYC22949</name>
</gene>
<dbReference type="EMBL" id="REGW02000023">
    <property type="protein sequence ID" value="KAE8279362.1"/>
    <property type="molecule type" value="Genomic_DNA"/>
</dbReference>
<dbReference type="InterPro" id="IPR016186">
    <property type="entry name" value="C-type_lectin-like/link_sf"/>
</dbReference>
<dbReference type="GO" id="GO:0030246">
    <property type="term" value="F:carbohydrate binding"/>
    <property type="evidence" value="ECO:0007669"/>
    <property type="project" value="UniProtKB-KW"/>
</dbReference>
<dbReference type="SMART" id="SM00034">
    <property type="entry name" value="CLECT"/>
    <property type="match status" value="1"/>
</dbReference>
<feature type="domain" description="C-type lectin" evidence="3">
    <location>
        <begin position="87"/>
        <end position="187"/>
    </location>
</feature>
<sequence length="201" mass="22956">MQLQIRREGRREDNSAAGHHFGHCMNFTMKILAVSVLLVAMMALALATEGEDAPESEAAIQEKAESIEGEEKRVVKRSLCSEGWTLIGKTFYRYFETAKTWAEAQSHCESIGGNLASVHNKRENDQFWALALKKATWIGFSDAQQEKHWFWIDGTASNYKNWCSGQPNNGREHCAVLFKDCWHDYDCVHHRFPYICGRAPQ</sequence>
<dbReference type="SUPFAM" id="SSF56436">
    <property type="entry name" value="C-type lectin-like"/>
    <property type="match status" value="1"/>
</dbReference>
<comment type="caution">
    <text evidence="4">The sequence shown here is derived from an EMBL/GenBank/DDBJ whole genome shotgun (WGS) entry which is preliminary data.</text>
</comment>
<dbReference type="PANTHER" id="PTHR22803">
    <property type="entry name" value="MANNOSE, PHOSPHOLIPASE, LECTIN RECEPTOR RELATED"/>
    <property type="match status" value="1"/>
</dbReference>
<evidence type="ECO:0000259" key="3">
    <source>
        <dbReference type="PROSITE" id="PS50041"/>
    </source>
</evidence>
<feature type="signal peptide" evidence="2">
    <location>
        <begin position="1"/>
        <end position="47"/>
    </location>
</feature>
<dbReference type="CDD" id="cd00037">
    <property type="entry name" value="CLECT"/>
    <property type="match status" value="1"/>
</dbReference>
<evidence type="ECO:0000256" key="2">
    <source>
        <dbReference type="SAM" id="SignalP"/>
    </source>
</evidence>
<evidence type="ECO:0000313" key="5">
    <source>
        <dbReference type="Proteomes" id="UP000424527"/>
    </source>
</evidence>
<organism evidence="4 5">
    <name type="scientific">Larimichthys crocea</name>
    <name type="common">Large yellow croaker</name>
    <name type="synonym">Pseudosciaena crocea</name>
    <dbReference type="NCBI Taxonomy" id="215358"/>
    <lineage>
        <taxon>Eukaryota</taxon>
        <taxon>Metazoa</taxon>
        <taxon>Chordata</taxon>
        <taxon>Craniata</taxon>
        <taxon>Vertebrata</taxon>
        <taxon>Euteleostomi</taxon>
        <taxon>Actinopterygii</taxon>
        <taxon>Neopterygii</taxon>
        <taxon>Teleostei</taxon>
        <taxon>Neoteleostei</taxon>
        <taxon>Acanthomorphata</taxon>
        <taxon>Eupercaria</taxon>
        <taxon>Sciaenidae</taxon>
        <taxon>Larimichthys</taxon>
    </lineage>
</organism>
<dbReference type="InterPro" id="IPR001304">
    <property type="entry name" value="C-type_lectin-like"/>
</dbReference>
<accession>A0A6G0HK04</accession>
<dbReference type="PROSITE" id="PS00615">
    <property type="entry name" value="C_TYPE_LECTIN_1"/>
    <property type="match status" value="1"/>
</dbReference>
<dbReference type="Pfam" id="PF00059">
    <property type="entry name" value="Lectin_C"/>
    <property type="match status" value="1"/>
</dbReference>
<dbReference type="InterPro" id="IPR050111">
    <property type="entry name" value="C-type_lectin/snaclec_domain"/>
</dbReference>
<keyword evidence="4" id="KW-0430">Lectin</keyword>
<keyword evidence="2" id="KW-0732">Signal</keyword>
<feature type="chain" id="PRO_5026098254" evidence="2">
    <location>
        <begin position="48"/>
        <end position="201"/>
    </location>
</feature>
<dbReference type="InterPro" id="IPR016187">
    <property type="entry name" value="CTDL_fold"/>
</dbReference>
<reference evidence="4 5" key="1">
    <citation type="submission" date="2019-07" db="EMBL/GenBank/DDBJ databases">
        <title>Chromosome genome assembly for large yellow croaker.</title>
        <authorList>
            <person name="Xiao S."/>
        </authorList>
    </citation>
    <scope>NUCLEOTIDE SEQUENCE [LARGE SCALE GENOMIC DNA]</scope>
    <source>
        <strain evidence="4">JMULYC20181020</strain>
        <tissue evidence="4">Muscle</tissue>
    </source>
</reference>
<evidence type="ECO:0000256" key="1">
    <source>
        <dbReference type="ARBA" id="ARBA00023157"/>
    </source>
</evidence>
<keyword evidence="5" id="KW-1185">Reference proteome</keyword>
<evidence type="ECO:0000313" key="4">
    <source>
        <dbReference type="EMBL" id="KAE8279362.1"/>
    </source>
</evidence>